<dbReference type="AlphaFoldDB" id="G6EGM3"/>
<reference evidence="4 5" key="1">
    <citation type="journal article" date="2012" name="J. Bacteriol.">
        <title>Genome sequence of benzo(a)pyrene-degrading bacterium Novosphingobium pentaromativorans US6-1.</title>
        <authorList>
            <person name="Luo Y.R."/>
            <person name="Kang S.G."/>
            <person name="Kim S.J."/>
            <person name="Kim M.R."/>
            <person name="Li N."/>
            <person name="Lee J.H."/>
            <person name="Kwon K.K."/>
        </authorList>
    </citation>
    <scope>NUCLEOTIDE SEQUENCE [LARGE SCALE GENOMIC DNA]</scope>
    <source>
        <strain evidence="4 5">US6-1</strain>
    </source>
</reference>
<dbReference type="PATRIC" id="fig|1088721.3.peg.3407"/>
<dbReference type="GO" id="GO:0004364">
    <property type="term" value="F:glutathione transferase activity"/>
    <property type="evidence" value="ECO:0007669"/>
    <property type="project" value="TreeGrafter"/>
</dbReference>
<dbReference type="RefSeq" id="WP_007014361.1">
    <property type="nucleotide sequence ID" value="NZ_CP009292.1"/>
</dbReference>
<dbReference type="InterPro" id="IPR036249">
    <property type="entry name" value="Thioredoxin-like_sf"/>
</dbReference>
<evidence type="ECO:0000313" key="4">
    <source>
        <dbReference type="EMBL" id="EHJ59570.1"/>
    </source>
</evidence>
<dbReference type="InterPro" id="IPR051924">
    <property type="entry name" value="GST_Kappa/NadH"/>
</dbReference>
<dbReference type="PANTHER" id="PTHR42943:SF2">
    <property type="entry name" value="GLUTATHIONE S-TRANSFERASE KAPPA 1"/>
    <property type="match status" value="1"/>
</dbReference>
<evidence type="ECO:0000259" key="3">
    <source>
        <dbReference type="Pfam" id="PF01323"/>
    </source>
</evidence>
<gene>
    <name evidence="4" type="ORF">NSU_3453</name>
</gene>
<accession>G6EGM3</accession>
<comment type="catalytic activity">
    <reaction evidence="1">
        <text>2-hydroxychromene-2-carboxylate = (3E)-4-(2-hydroxyphenyl)-2-oxobut-3-enoate</text>
        <dbReference type="Rhea" id="RHEA:27401"/>
        <dbReference type="ChEBI" id="CHEBI:59350"/>
        <dbReference type="ChEBI" id="CHEBI:59353"/>
        <dbReference type="EC" id="5.99.1.4"/>
    </reaction>
</comment>
<dbReference type="InterPro" id="IPR001853">
    <property type="entry name" value="DSBA-like_thioredoxin_dom"/>
</dbReference>
<dbReference type="CDD" id="cd03022">
    <property type="entry name" value="DsbA_HCCA_Iso"/>
    <property type="match status" value="1"/>
</dbReference>
<evidence type="ECO:0000313" key="5">
    <source>
        <dbReference type="Proteomes" id="UP000004030"/>
    </source>
</evidence>
<proteinExistence type="inferred from homology"/>
<dbReference type="SUPFAM" id="SSF52833">
    <property type="entry name" value="Thioredoxin-like"/>
    <property type="match status" value="1"/>
</dbReference>
<evidence type="ECO:0000256" key="1">
    <source>
        <dbReference type="PIRNR" id="PIRNR006386"/>
    </source>
</evidence>
<dbReference type="Proteomes" id="UP000004030">
    <property type="component" value="Unassembled WGS sequence"/>
</dbReference>
<dbReference type="InterPro" id="IPR014440">
    <property type="entry name" value="HCCAis_GSTk"/>
</dbReference>
<dbReference type="EMBL" id="AGFM01000055">
    <property type="protein sequence ID" value="EHJ59570.1"/>
    <property type="molecule type" value="Genomic_DNA"/>
</dbReference>
<name>G6EGM3_9SPHN</name>
<dbReference type="GO" id="GO:1901170">
    <property type="term" value="P:naphthalene catabolic process"/>
    <property type="evidence" value="ECO:0007669"/>
    <property type="project" value="InterPro"/>
</dbReference>
<dbReference type="GO" id="GO:0004602">
    <property type="term" value="F:glutathione peroxidase activity"/>
    <property type="evidence" value="ECO:0007669"/>
    <property type="project" value="TreeGrafter"/>
</dbReference>
<dbReference type="InterPro" id="IPR044087">
    <property type="entry name" value="NahD-like"/>
</dbReference>
<keyword evidence="1" id="KW-0413">Isomerase</keyword>
<dbReference type="PANTHER" id="PTHR42943">
    <property type="entry name" value="GLUTATHIONE S-TRANSFERASE KAPPA"/>
    <property type="match status" value="1"/>
</dbReference>
<dbReference type="PIRSF" id="PIRSF006386">
    <property type="entry name" value="HCCAis_GSTk"/>
    <property type="match status" value="1"/>
</dbReference>
<feature type="active site" description="Nucleophile" evidence="2">
    <location>
        <position position="20"/>
    </location>
</feature>
<protein>
    <recommendedName>
        <fullName evidence="1">2-hydroxychromene-2-carboxylate isomerase</fullName>
        <ecNumber evidence="1">5.99.1.4</ecNumber>
    </recommendedName>
</protein>
<dbReference type="eggNOG" id="COG3917">
    <property type="taxonomic scope" value="Bacteria"/>
</dbReference>
<organism evidence="4 5">
    <name type="scientific">Novosphingobium pentaromativorans US6-1</name>
    <dbReference type="NCBI Taxonomy" id="1088721"/>
    <lineage>
        <taxon>Bacteria</taxon>
        <taxon>Pseudomonadati</taxon>
        <taxon>Pseudomonadota</taxon>
        <taxon>Alphaproteobacteria</taxon>
        <taxon>Sphingomonadales</taxon>
        <taxon>Sphingomonadaceae</taxon>
        <taxon>Novosphingobium</taxon>
    </lineage>
</organism>
<feature type="domain" description="DSBA-like thioredoxin" evidence="3">
    <location>
        <begin position="12"/>
        <end position="207"/>
    </location>
</feature>
<dbReference type="GO" id="GO:0018845">
    <property type="term" value="F:2-hydroxychromene-2-carboxylate isomerase activity"/>
    <property type="evidence" value="ECO:0007669"/>
    <property type="project" value="UniProtKB-UniRule"/>
</dbReference>
<keyword evidence="5" id="KW-1185">Reference proteome</keyword>
<comment type="caution">
    <text evidence="4">The sequence shown here is derived from an EMBL/GenBank/DDBJ whole genome shotgun (WGS) entry which is preliminary data.</text>
</comment>
<dbReference type="Gene3D" id="3.40.30.10">
    <property type="entry name" value="Glutaredoxin"/>
    <property type="match status" value="1"/>
</dbReference>
<evidence type="ECO:0000256" key="2">
    <source>
        <dbReference type="PIRSR" id="PIRSR006386-1"/>
    </source>
</evidence>
<dbReference type="Pfam" id="PF01323">
    <property type="entry name" value="DSBA"/>
    <property type="match status" value="1"/>
</dbReference>
<dbReference type="GO" id="GO:0006749">
    <property type="term" value="P:glutathione metabolic process"/>
    <property type="evidence" value="ECO:0007669"/>
    <property type="project" value="TreeGrafter"/>
</dbReference>
<comment type="similarity">
    <text evidence="1">Belongs to the GST superfamily. NadH family.</text>
</comment>
<dbReference type="EC" id="5.99.1.4" evidence="1"/>
<sequence>MILSQAHAPREIEFFFDLSSPFAYMAFQEIGVLAARHDRGVRYRAIDLATAKKAAGNTGPSNREIPPKFAYLRQDLTRWAQRYGVPFAFPDPAKAPARPRDAVLAHHGVAFAEEHGMARSFVAAFWRRSWGEGRFVGDPEVLRGAVEEVGLPEQAFFDYVGSERAAAEFAASTEEACSRGVFGVPTMMCDGQMWWGNDRLQMLEEHLSGRSANDATCRADGQ</sequence>